<name>A0A8S2WBW0_9BILA</name>
<feature type="non-terminal residue" evidence="2">
    <location>
        <position position="89"/>
    </location>
</feature>
<feature type="non-terminal residue" evidence="2">
    <location>
        <position position="1"/>
    </location>
</feature>
<dbReference type="Proteomes" id="UP000681720">
    <property type="component" value="Unassembled WGS sequence"/>
</dbReference>
<dbReference type="GO" id="GO:0019843">
    <property type="term" value="F:rRNA binding"/>
    <property type="evidence" value="ECO:0007669"/>
    <property type="project" value="TreeGrafter"/>
</dbReference>
<dbReference type="Pfam" id="PF06862">
    <property type="entry name" value="Utp25_C"/>
    <property type="match status" value="1"/>
</dbReference>
<comment type="caution">
    <text evidence="2">The sequence shown here is derived from an EMBL/GenBank/DDBJ whole genome shotgun (WGS) entry which is preliminary data.</text>
</comment>
<dbReference type="GO" id="GO:0032040">
    <property type="term" value="C:small-subunit processome"/>
    <property type="evidence" value="ECO:0007669"/>
    <property type="project" value="TreeGrafter"/>
</dbReference>
<dbReference type="InterPro" id="IPR010678">
    <property type="entry name" value="UTP25"/>
</dbReference>
<reference evidence="2" key="1">
    <citation type="submission" date="2021-02" db="EMBL/GenBank/DDBJ databases">
        <authorList>
            <person name="Nowell W R."/>
        </authorList>
    </citation>
    <scope>NUCLEOTIDE SEQUENCE</scope>
</reference>
<dbReference type="AlphaFoldDB" id="A0A8S2WBW0"/>
<evidence type="ECO:0000259" key="1">
    <source>
        <dbReference type="Pfam" id="PF06862"/>
    </source>
</evidence>
<sequence length="89" mass="10880">NGFIRPLSTFNQLFQRIPVCDPTLRFNYFIEHILPRFDTSTYDHTLIYLSSYFDFVRLKNYMRTEKHKQFNYLTLSEYSTKKQILLARN</sequence>
<dbReference type="GO" id="GO:0000462">
    <property type="term" value="P:maturation of SSU-rRNA from tricistronic rRNA transcript (SSU-rRNA, 5.8S rRNA, LSU-rRNA)"/>
    <property type="evidence" value="ECO:0007669"/>
    <property type="project" value="TreeGrafter"/>
</dbReference>
<proteinExistence type="predicted"/>
<dbReference type="InterPro" id="IPR053939">
    <property type="entry name" value="UTP25_C"/>
</dbReference>
<gene>
    <name evidence="2" type="ORF">GIL414_LOCUS32073</name>
</gene>
<feature type="domain" description="UTP25 C-terminal" evidence="1">
    <location>
        <begin position="10"/>
        <end position="88"/>
    </location>
</feature>
<accession>A0A8S2WBW0</accession>
<dbReference type="GO" id="GO:0034511">
    <property type="term" value="F:U3 snoRNA binding"/>
    <property type="evidence" value="ECO:0007669"/>
    <property type="project" value="InterPro"/>
</dbReference>
<dbReference type="EMBL" id="CAJOBJ010066921">
    <property type="protein sequence ID" value="CAF4443151.1"/>
    <property type="molecule type" value="Genomic_DNA"/>
</dbReference>
<organism evidence="2 3">
    <name type="scientific">Rotaria magnacalcarata</name>
    <dbReference type="NCBI Taxonomy" id="392030"/>
    <lineage>
        <taxon>Eukaryota</taxon>
        <taxon>Metazoa</taxon>
        <taxon>Spiralia</taxon>
        <taxon>Gnathifera</taxon>
        <taxon>Rotifera</taxon>
        <taxon>Eurotatoria</taxon>
        <taxon>Bdelloidea</taxon>
        <taxon>Philodinida</taxon>
        <taxon>Philodinidae</taxon>
        <taxon>Rotaria</taxon>
    </lineage>
</organism>
<dbReference type="PANTHER" id="PTHR12933">
    <property type="entry name" value="ORF PROTEIN-RELATED"/>
    <property type="match status" value="1"/>
</dbReference>
<evidence type="ECO:0000313" key="3">
    <source>
        <dbReference type="Proteomes" id="UP000681720"/>
    </source>
</evidence>
<protein>
    <recommendedName>
        <fullName evidence="1">UTP25 C-terminal domain-containing protein</fullName>
    </recommendedName>
</protein>
<evidence type="ECO:0000313" key="2">
    <source>
        <dbReference type="EMBL" id="CAF4443151.1"/>
    </source>
</evidence>
<dbReference type="PANTHER" id="PTHR12933:SF0">
    <property type="entry name" value="U3 SMALL NUCLEOLAR RNA-ASSOCIATED PROTEIN 25 HOMOLOG"/>
    <property type="match status" value="1"/>
</dbReference>